<sequence length="141" mass="15415">MSTTASDFVVLFYIYASVVETPGDDETVLVQYGKTRVRVKRSDMRAIKSDKKKKKQSKHSSPKFEETELNKDEDVCYGPRVHCSSMSASEPHSVIFVVHGTGTGAVKECALEVQGELTLPHAEETSLVPVSPLAECPLAGE</sequence>
<feature type="region of interest" description="Disordered" evidence="1">
    <location>
        <begin position="43"/>
        <end position="70"/>
    </location>
</feature>
<dbReference type="AlphaFoldDB" id="A0A2K1YFT4"/>
<evidence type="ECO:0000313" key="2">
    <source>
        <dbReference type="EMBL" id="PNT11886.1"/>
    </source>
</evidence>
<dbReference type="Proteomes" id="UP000006729">
    <property type="component" value="Chromosome 11"/>
</dbReference>
<keyword evidence="3" id="KW-1185">Reference proteome</keyword>
<feature type="compositionally biased region" description="Basic residues" evidence="1">
    <location>
        <begin position="50"/>
        <end position="61"/>
    </location>
</feature>
<proteinExistence type="predicted"/>
<accession>A0A2K1YFT4</accession>
<evidence type="ECO:0000256" key="1">
    <source>
        <dbReference type="SAM" id="MobiDB-lite"/>
    </source>
</evidence>
<reference evidence="2 3" key="1">
    <citation type="journal article" date="2006" name="Science">
        <title>The genome of black cottonwood, Populus trichocarpa (Torr. &amp; Gray).</title>
        <authorList>
            <person name="Tuskan G.A."/>
            <person name="Difazio S."/>
            <person name="Jansson S."/>
            <person name="Bohlmann J."/>
            <person name="Grigoriev I."/>
            <person name="Hellsten U."/>
            <person name="Putnam N."/>
            <person name="Ralph S."/>
            <person name="Rombauts S."/>
            <person name="Salamov A."/>
            <person name="Schein J."/>
            <person name="Sterck L."/>
            <person name="Aerts A."/>
            <person name="Bhalerao R.R."/>
            <person name="Bhalerao R.P."/>
            <person name="Blaudez D."/>
            <person name="Boerjan W."/>
            <person name="Brun A."/>
            <person name="Brunner A."/>
            <person name="Busov V."/>
            <person name="Campbell M."/>
            <person name="Carlson J."/>
            <person name="Chalot M."/>
            <person name="Chapman J."/>
            <person name="Chen G.L."/>
            <person name="Cooper D."/>
            <person name="Coutinho P.M."/>
            <person name="Couturier J."/>
            <person name="Covert S."/>
            <person name="Cronk Q."/>
            <person name="Cunningham R."/>
            <person name="Davis J."/>
            <person name="Degroeve S."/>
            <person name="Dejardin A."/>
            <person name="Depamphilis C."/>
            <person name="Detter J."/>
            <person name="Dirks B."/>
            <person name="Dubchak I."/>
            <person name="Duplessis S."/>
            <person name="Ehlting J."/>
            <person name="Ellis B."/>
            <person name="Gendler K."/>
            <person name="Goodstein D."/>
            <person name="Gribskov M."/>
            <person name="Grimwood J."/>
            <person name="Groover A."/>
            <person name="Gunter L."/>
            <person name="Hamberger B."/>
            <person name="Heinze B."/>
            <person name="Helariutta Y."/>
            <person name="Henrissat B."/>
            <person name="Holligan D."/>
            <person name="Holt R."/>
            <person name="Huang W."/>
            <person name="Islam-Faridi N."/>
            <person name="Jones S."/>
            <person name="Jones-Rhoades M."/>
            <person name="Jorgensen R."/>
            <person name="Joshi C."/>
            <person name="Kangasjarvi J."/>
            <person name="Karlsson J."/>
            <person name="Kelleher C."/>
            <person name="Kirkpatrick R."/>
            <person name="Kirst M."/>
            <person name="Kohler A."/>
            <person name="Kalluri U."/>
            <person name="Larimer F."/>
            <person name="Leebens-Mack J."/>
            <person name="Leple J.C."/>
            <person name="Locascio P."/>
            <person name="Lou Y."/>
            <person name="Lucas S."/>
            <person name="Martin F."/>
            <person name="Montanini B."/>
            <person name="Napoli C."/>
            <person name="Nelson D.R."/>
            <person name="Nelson C."/>
            <person name="Nieminen K."/>
            <person name="Nilsson O."/>
            <person name="Pereda V."/>
            <person name="Peter G."/>
            <person name="Philippe R."/>
            <person name="Pilate G."/>
            <person name="Poliakov A."/>
            <person name="Razumovskaya J."/>
            <person name="Richardson P."/>
            <person name="Rinaldi C."/>
            <person name="Ritland K."/>
            <person name="Rouze P."/>
            <person name="Ryaboy D."/>
            <person name="Schmutz J."/>
            <person name="Schrader J."/>
            <person name="Segerman B."/>
            <person name="Shin H."/>
            <person name="Siddiqui A."/>
            <person name="Sterky F."/>
            <person name="Terry A."/>
            <person name="Tsai C.J."/>
            <person name="Uberbacher E."/>
            <person name="Unneberg P."/>
            <person name="Vahala J."/>
            <person name="Wall K."/>
            <person name="Wessler S."/>
            <person name="Yang G."/>
            <person name="Yin T."/>
            <person name="Douglas C."/>
            <person name="Marra M."/>
            <person name="Sandberg G."/>
            <person name="Van de Peer Y."/>
            <person name="Rokhsar D."/>
        </authorList>
    </citation>
    <scope>NUCLEOTIDE SEQUENCE [LARGE SCALE GENOMIC DNA]</scope>
    <source>
        <strain evidence="3">cv. Nisqually</strain>
    </source>
</reference>
<evidence type="ECO:0000313" key="3">
    <source>
        <dbReference type="Proteomes" id="UP000006729"/>
    </source>
</evidence>
<gene>
    <name evidence="2" type="ORF">POPTR_011G051200</name>
</gene>
<dbReference type="EMBL" id="CM009300">
    <property type="protein sequence ID" value="PNT11886.1"/>
    <property type="molecule type" value="Genomic_DNA"/>
</dbReference>
<organism evidence="2 3">
    <name type="scientific">Populus trichocarpa</name>
    <name type="common">Western balsam poplar</name>
    <name type="synonym">Populus balsamifera subsp. trichocarpa</name>
    <dbReference type="NCBI Taxonomy" id="3694"/>
    <lineage>
        <taxon>Eukaryota</taxon>
        <taxon>Viridiplantae</taxon>
        <taxon>Streptophyta</taxon>
        <taxon>Embryophyta</taxon>
        <taxon>Tracheophyta</taxon>
        <taxon>Spermatophyta</taxon>
        <taxon>Magnoliopsida</taxon>
        <taxon>eudicotyledons</taxon>
        <taxon>Gunneridae</taxon>
        <taxon>Pentapetalae</taxon>
        <taxon>rosids</taxon>
        <taxon>fabids</taxon>
        <taxon>Malpighiales</taxon>
        <taxon>Salicaceae</taxon>
        <taxon>Saliceae</taxon>
        <taxon>Populus</taxon>
    </lineage>
</organism>
<dbReference type="InParanoid" id="A0A2K1YFT4"/>
<name>A0A2K1YFT4_POPTR</name>
<dbReference type="STRING" id="3694.A0A2K1YFT4"/>
<protein>
    <submittedName>
        <fullName evidence="2">Uncharacterized protein</fullName>
    </submittedName>
</protein>